<evidence type="ECO:0000256" key="3">
    <source>
        <dbReference type="SAM" id="MobiDB-lite"/>
    </source>
</evidence>
<feature type="compositionally biased region" description="Acidic residues" evidence="3">
    <location>
        <begin position="790"/>
        <end position="800"/>
    </location>
</feature>
<organism evidence="9 10">
    <name type="scientific">Jimgerdemannia flammicorona</name>
    <dbReference type="NCBI Taxonomy" id="994334"/>
    <lineage>
        <taxon>Eukaryota</taxon>
        <taxon>Fungi</taxon>
        <taxon>Fungi incertae sedis</taxon>
        <taxon>Mucoromycota</taxon>
        <taxon>Mucoromycotina</taxon>
        <taxon>Endogonomycetes</taxon>
        <taxon>Endogonales</taxon>
        <taxon>Endogonaceae</taxon>
        <taxon>Jimgerdemannia</taxon>
    </lineage>
</organism>
<feature type="region of interest" description="Disordered" evidence="3">
    <location>
        <begin position="624"/>
        <end position="677"/>
    </location>
</feature>
<dbReference type="CDD" id="cd08067">
    <property type="entry name" value="MPN_2A_DUB"/>
    <property type="match status" value="1"/>
</dbReference>
<dbReference type="Proteomes" id="UP000268093">
    <property type="component" value="Unassembled WGS sequence"/>
</dbReference>
<dbReference type="CDD" id="cd00167">
    <property type="entry name" value="SANT"/>
    <property type="match status" value="1"/>
</dbReference>
<dbReference type="Pfam" id="PF00249">
    <property type="entry name" value="Myb_DNA-binding"/>
    <property type="match status" value="1"/>
</dbReference>
<feature type="compositionally biased region" description="Low complexity" evidence="3">
    <location>
        <begin position="406"/>
        <end position="418"/>
    </location>
</feature>
<feature type="compositionally biased region" description="Low complexity" evidence="3">
    <location>
        <begin position="368"/>
        <end position="384"/>
    </location>
</feature>
<evidence type="ECO:0000313" key="10">
    <source>
        <dbReference type="Proteomes" id="UP000268093"/>
    </source>
</evidence>
<dbReference type="Pfam" id="PF04433">
    <property type="entry name" value="SWIRM"/>
    <property type="match status" value="1"/>
</dbReference>
<reference evidence="9 10" key="1">
    <citation type="journal article" date="2018" name="New Phytol.">
        <title>Phylogenomics of Endogonaceae and evolution of mycorrhizas within Mucoromycota.</title>
        <authorList>
            <person name="Chang Y."/>
            <person name="Desiro A."/>
            <person name="Na H."/>
            <person name="Sandor L."/>
            <person name="Lipzen A."/>
            <person name="Clum A."/>
            <person name="Barry K."/>
            <person name="Grigoriev I.V."/>
            <person name="Martin F.M."/>
            <person name="Stajich J.E."/>
            <person name="Smith M.E."/>
            <person name="Bonito G."/>
            <person name="Spatafora J.W."/>
        </authorList>
    </citation>
    <scope>NUCLEOTIDE SEQUENCE [LARGE SCALE GENOMIC DNA]</scope>
    <source>
        <strain evidence="9 10">GMNB39</strain>
    </source>
</reference>
<feature type="compositionally biased region" description="Acidic residues" evidence="3">
    <location>
        <begin position="654"/>
        <end position="667"/>
    </location>
</feature>
<dbReference type="InterPro" id="IPR001005">
    <property type="entry name" value="SANT/Myb"/>
</dbReference>
<dbReference type="GO" id="GO:0003677">
    <property type="term" value="F:DNA binding"/>
    <property type="evidence" value="ECO:0007669"/>
    <property type="project" value="UniProtKB-KW"/>
</dbReference>
<feature type="compositionally biased region" description="Low complexity" evidence="3">
    <location>
        <begin position="1237"/>
        <end position="1258"/>
    </location>
</feature>
<feature type="compositionally biased region" description="Basic and acidic residues" evidence="3">
    <location>
        <begin position="633"/>
        <end position="653"/>
    </location>
</feature>
<evidence type="ECO:0000259" key="8">
    <source>
        <dbReference type="PROSITE" id="PS51294"/>
    </source>
</evidence>
<dbReference type="PROSITE" id="PS51294">
    <property type="entry name" value="HTH_MYB"/>
    <property type="match status" value="1"/>
</dbReference>
<name>A0A433D2E2_9FUNG</name>
<dbReference type="PANTHER" id="PTHR10410">
    <property type="entry name" value="EUKARYOTIC TRANSLATION INITIATION FACTOR 3 -RELATED"/>
    <property type="match status" value="1"/>
</dbReference>
<feature type="region of interest" description="Disordered" evidence="3">
    <location>
        <begin position="437"/>
        <end position="484"/>
    </location>
</feature>
<feature type="compositionally biased region" description="Basic and acidic residues" evidence="3">
    <location>
        <begin position="276"/>
        <end position="285"/>
    </location>
</feature>
<dbReference type="InterPro" id="IPR050242">
    <property type="entry name" value="JAMM_MPN+_peptidase_M67A"/>
</dbReference>
<feature type="compositionally biased region" description="Low complexity" evidence="3">
    <location>
        <begin position="1213"/>
        <end position="1229"/>
    </location>
</feature>
<dbReference type="Pfam" id="PF01398">
    <property type="entry name" value="JAB"/>
    <property type="match status" value="1"/>
</dbReference>
<feature type="region of interest" description="Disordered" evidence="3">
    <location>
        <begin position="571"/>
        <end position="590"/>
    </location>
</feature>
<dbReference type="GO" id="GO:0008237">
    <property type="term" value="F:metallopeptidase activity"/>
    <property type="evidence" value="ECO:0007669"/>
    <property type="project" value="InterPro"/>
</dbReference>
<dbReference type="InterPro" id="IPR017930">
    <property type="entry name" value="Myb_dom"/>
</dbReference>
<dbReference type="GO" id="GO:0010468">
    <property type="term" value="P:regulation of gene expression"/>
    <property type="evidence" value="ECO:0007669"/>
    <property type="project" value="UniProtKB-ARBA"/>
</dbReference>
<dbReference type="OrthoDB" id="118550at2759"/>
<dbReference type="PROSITE" id="PS50249">
    <property type="entry name" value="MPN"/>
    <property type="match status" value="1"/>
</dbReference>
<evidence type="ECO:0000256" key="2">
    <source>
        <dbReference type="ARBA" id="ARBA00023242"/>
    </source>
</evidence>
<dbReference type="Gene3D" id="3.40.140.10">
    <property type="entry name" value="Cytidine Deaminase, domain 2"/>
    <property type="match status" value="1"/>
</dbReference>
<feature type="domain" description="SWIRM" evidence="6">
    <location>
        <begin position="672"/>
        <end position="778"/>
    </location>
</feature>
<dbReference type="InterPro" id="IPR009057">
    <property type="entry name" value="Homeodomain-like_sf"/>
</dbReference>
<evidence type="ECO:0000259" key="4">
    <source>
        <dbReference type="PROSITE" id="PS50090"/>
    </source>
</evidence>
<keyword evidence="10" id="KW-1185">Reference proteome</keyword>
<proteinExistence type="predicted"/>
<dbReference type="InterPro" id="IPR000555">
    <property type="entry name" value="JAMM/MPN+_dom"/>
</dbReference>
<dbReference type="SUPFAM" id="SSF102712">
    <property type="entry name" value="JAB1/MPN domain"/>
    <property type="match status" value="1"/>
</dbReference>
<dbReference type="Gene3D" id="1.10.10.60">
    <property type="entry name" value="Homeodomain-like"/>
    <property type="match status" value="1"/>
</dbReference>
<dbReference type="SMART" id="SM00232">
    <property type="entry name" value="JAB_MPN"/>
    <property type="match status" value="1"/>
</dbReference>
<accession>A0A433D2E2</accession>
<dbReference type="PROSITE" id="PS51293">
    <property type="entry name" value="SANT"/>
    <property type="match status" value="1"/>
</dbReference>
<feature type="domain" description="SANT" evidence="7">
    <location>
        <begin position="195"/>
        <end position="247"/>
    </location>
</feature>
<feature type="region of interest" description="Disordered" evidence="3">
    <location>
        <begin position="254"/>
        <end position="326"/>
    </location>
</feature>
<feature type="region of interest" description="Disordered" evidence="3">
    <location>
        <begin position="365"/>
        <end position="419"/>
    </location>
</feature>
<feature type="region of interest" description="Disordered" evidence="3">
    <location>
        <begin position="775"/>
        <end position="801"/>
    </location>
</feature>
<dbReference type="InterPro" id="IPR017884">
    <property type="entry name" value="SANT_dom"/>
</dbReference>
<dbReference type="SMART" id="SM00717">
    <property type="entry name" value="SANT"/>
    <property type="match status" value="1"/>
</dbReference>
<feature type="compositionally biased region" description="Acidic residues" evidence="3">
    <location>
        <begin position="385"/>
        <end position="402"/>
    </location>
</feature>
<feature type="domain" description="Myb-like" evidence="4">
    <location>
        <begin position="199"/>
        <end position="243"/>
    </location>
</feature>
<comment type="caution">
    <text evidence="9">The sequence shown here is derived from an EMBL/GenBank/DDBJ whole genome shotgun (WGS) entry which is preliminary data.</text>
</comment>
<feature type="domain" description="HTH myb-type" evidence="8">
    <location>
        <begin position="199"/>
        <end position="247"/>
    </location>
</feature>
<dbReference type="PROSITE" id="PS50934">
    <property type="entry name" value="SWIRM"/>
    <property type="match status" value="1"/>
</dbReference>
<feature type="region of interest" description="Disordered" evidence="3">
    <location>
        <begin position="1191"/>
        <end position="1281"/>
    </location>
</feature>
<evidence type="ECO:0000259" key="7">
    <source>
        <dbReference type="PROSITE" id="PS51293"/>
    </source>
</evidence>
<sequence>MFQASAQTRPSTNMADEEDIDIDGDDFSDDGTPISTTELSVGPADGSRSRTASQRGTPAPSDAYEDHLDDVDDAYSIPEWLSQTEQSIDTTGMDDQSRALIEQMLAEEDYYFGGRSASFGGFEVVQGHASSRAGAATGKRAGGREKDSASKRRRGADEEDAGSSKSGGGGAKARRRLQNEAAAEKTKLSSADLPSHNTRWTPEEDERLRDGLKRHGYGNWKVIAGVVGTRNPLQCKNHARHLLVSDKIDDDVAPDFTSAPAPAPAPLSPNNLRRSSSHDSGDESKRRKTTPGGTPSSSASSSRLKRKHGTSESGGEDDAYGRAGTPGSTEYVVEEMMAEGVGGTVDRVGVVGEAGEAGEAAKLALETSSADPSAPKPFPAAAADADTDDSDISIDIDVDSDDDRSSPASASISASLAPGRWSRTVGADRVYEMLVNNASPSPESEPEQLRTGLAASGSRSPSPFAGSGRVKKRGGREEEERAEEVEGFVKVEIVGGAVGDTPPKRGRTVSFGGVRTKFIDDEEEVGRGRETEAVLKTEMEMEMLTEAEEGRGKSDGEVCANVQGQTIREEVTTTSPAPASFVTGEGDKGDMRGVVDSMGVVRVVDEDAIGGGRANVEETVVREGGHSGRFHGGAREVIGEAKDNVDAKERVGGDEAEEDEDADESEDGGLGTRRSAQEKILDQTTVTAEERRDNSEWFVGKHPKTPERYVKIRNYILGAWARWVDVKFLGCVHPCHDSYPACSSRQDCGDVNAIGRVHTYLERVGAINVGCITTPPKPKRPAVRRKADERSEEEDEEADVEMPAWIAEPRRRRVRNEYGEWVDPKELEGRVISHENGAAQGDDDELGGMTKEELQELYEQERLAAQNARHFAPGEIPVNTKIPKHKRAQFYLKRQQAVSSSQGANHHRHHGGADGAYDPFLLIPMKHYTAREPAPFRVAVLSDVVLVMDFHSHLAHTEIIGLLGGTYDPDRCVLYVVAAFPCRSLSTGIQCEMDPASEMQAREVFAERGLVVVGWYHSHPTFEPNPSVRDIENQSAYQALFRRDTGVEPFIGVIVSPYDPRHPSNQSRVQYLSISARWNEDGGYRTPYACDRDITRSDRIPPELFVQLSELVRDYRGYEHRVDLTEPYRRGETLTRLDKLLDSISANLYVPEDAAAVFLAKVRELLEVGFRSVGASTATATAVVTGNLTRQEERGKVGGAAVGHRDGSGDGVGRVSSFRSISPPRSEVPASPPPTASGNPSSSENQHSSHGSRISSTRSDGEEVGNDAKSCSTSLRLPRDLGIELDSIVAQRTPRLPLRP</sequence>
<feature type="domain" description="MPN" evidence="5">
    <location>
        <begin position="938"/>
        <end position="1074"/>
    </location>
</feature>
<dbReference type="SUPFAM" id="SSF46689">
    <property type="entry name" value="Homeodomain-like"/>
    <property type="match status" value="2"/>
</dbReference>
<evidence type="ECO:0000259" key="5">
    <source>
        <dbReference type="PROSITE" id="PS50249"/>
    </source>
</evidence>
<keyword evidence="1" id="KW-0238">DNA-binding</keyword>
<dbReference type="EMBL" id="RBNI01007954">
    <property type="protein sequence ID" value="RUP45002.1"/>
    <property type="molecule type" value="Genomic_DNA"/>
</dbReference>
<feature type="region of interest" description="Disordered" evidence="3">
    <location>
        <begin position="130"/>
        <end position="206"/>
    </location>
</feature>
<evidence type="ECO:0000256" key="1">
    <source>
        <dbReference type="ARBA" id="ARBA00023125"/>
    </source>
</evidence>
<feature type="compositionally biased region" description="Polar residues" evidence="3">
    <location>
        <begin position="1"/>
        <end position="14"/>
    </location>
</feature>
<dbReference type="InterPro" id="IPR007526">
    <property type="entry name" value="SWIRM"/>
</dbReference>
<evidence type="ECO:0000259" key="6">
    <source>
        <dbReference type="PROSITE" id="PS50934"/>
    </source>
</evidence>
<dbReference type="InterPro" id="IPR036388">
    <property type="entry name" value="WH-like_DNA-bd_sf"/>
</dbReference>
<dbReference type="PROSITE" id="PS50090">
    <property type="entry name" value="MYB_LIKE"/>
    <property type="match status" value="1"/>
</dbReference>
<gene>
    <name evidence="9" type="ORF">BC936DRAFT_148740</name>
</gene>
<feature type="region of interest" description="Disordered" evidence="3">
    <location>
        <begin position="1"/>
        <end position="71"/>
    </location>
</feature>
<dbReference type="InterPro" id="IPR037518">
    <property type="entry name" value="MPN"/>
</dbReference>
<protein>
    <submittedName>
        <fullName evidence="9">Uncharacterized protein</fullName>
    </submittedName>
</protein>
<dbReference type="Gene3D" id="1.10.10.10">
    <property type="entry name" value="Winged helix-like DNA-binding domain superfamily/Winged helix DNA-binding domain"/>
    <property type="match status" value="1"/>
</dbReference>
<keyword evidence="2" id="KW-0539">Nucleus</keyword>
<feature type="compositionally biased region" description="Acidic residues" evidence="3">
    <location>
        <begin position="15"/>
        <end position="29"/>
    </location>
</feature>
<evidence type="ECO:0000313" key="9">
    <source>
        <dbReference type="EMBL" id="RUP45002.1"/>
    </source>
</evidence>